<protein>
    <submittedName>
        <fullName evidence="1">Uncharacterized protein</fullName>
    </submittedName>
</protein>
<sequence>MSQSYKMDIKLFPAEIRNAIYEYALVPGKNPVTLLYNEDGTGNLHLPEGSISKKHKLTYFNKRTYSANDETKALINLSLMGRQIGREARGVFFERNKFTIRPCHGGCSSAYHCGDITNSSFPATRFLQSGGNFGNRYLRSLSLADDLLDATGDVSINFLWLRMAKQLRTLKLTITERDLITPGPFKSWLRSANRGEESSALEPFADRLIEGLRQFPELEKVIIGYPEDYRSMDPVHGMMYEVLDKIREKVSEGVGRKVAVYVIRGIPGWVTNTG</sequence>
<evidence type="ECO:0000313" key="1">
    <source>
        <dbReference type="EMBL" id="KAF1955898.1"/>
    </source>
</evidence>
<keyword evidence="2" id="KW-1185">Reference proteome</keyword>
<dbReference type="Proteomes" id="UP000800035">
    <property type="component" value="Unassembled WGS sequence"/>
</dbReference>
<accession>A0A6A5TTZ7</accession>
<dbReference type="PANTHER" id="PTHR42085:SF1">
    <property type="entry name" value="F-BOX DOMAIN-CONTAINING PROTEIN"/>
    <property type="match status" value="1"/>
</dbReference>
<name>A0A6A5TTZ7_9PLEO</name>
<evidence type="ECO:0000313" key="2">
    <source>
        <dbReference type="Proteomes" id="UP000800035"/>
    </source>
</evidence>
<dbReference type="PANTHER" id="PTHR42085">
    <property type="entry name" value="F-BOX DOMAIN-CONTAINING PROTEIN"/>
    <property type="match status" value="1"/>
</dbReference>
<dbReference type="EMBL" id="ML976993">
    <property type="protein sequence ID" value="KAF1955898.1"/>
    <property type="molecule type" value="Genomic_DNA"/>
</dbReference>
<dbReference type="AlphaFoldDB" id="A0A6A5TTZ7"/>
<organism evidence="1 2">
    <name type="scientific">Byssothecium circinans</name>
    <dbReference type="NCBI Taxonomy" id="147558"/>
    <lineage>
        <taxon>Eukaryota</taxon>
        <taxon>Fungi</taxon>
        <taxon>Dikarya</taxon>
        <taxon>Ascomycota</taxon>
        <taxon>Pezizomycotina</taxon>
        <taxon>Dothideomycetes</taxon>
        <taxon>Pleosporomycetidae</taxon>
        <taxon>Pleosporales</taxon>
        <taxon>Massarineae</taxon>
        <taxon>Massarinaceae</taxon>
        <taxon>Byssothecium</taxon>
    </lineage>
</organism>
<dbReference type="InterPro" id="IPR038883">
    <property type="entry name" value="AN11006-like"/>
</dbReference>
<proteinExistence type="predicted"/>
<reference evidence="1" key="1">
    <citation type="journal article" date="2020" name="Stud. Mycol.">
        <title>101 Dothideomycetes genomes: a test case for predicting lifestyles and emergence of pathogens.</title>
        <authorList>
            <person name="Haridas S."/>
            <person name="Albert R."/>
            <person name="Binder M."/>
            <person name="Bloem J."/>
            <person name="Labutti K."/>
            <person name="Salamov A."/>
            <person name="Andreopoulos B."/>
            <person name="Baker S."/>
            <person name="Barry K."/>
            <person name="Bills G."/>
            <person name="Bluhm B."/>
            <person name="Cannon C."/>
            <person name="Castanera R."/>
            <person name="Culley D."/>
            <person name="Daum C."/>
            <person name="Ezra D."/>
            <person name="Gonzalez J."/>
            <person name="Henrissat B."/>
            <person name="Kuo A."/>
            <person name="Liang C."/>
            <person name="Lipzen A."/>
            <person name="Lutzoni F."/>
            <person name="Magnuson J."/>
            <person name="Mondo S."/>
            <person name="Nolan M."/>
            <person name="Ohm R."/>
            <person name="Pangilinan J."/>
            <person name="Park H.-J."/>
            <person name="Ramirez L."/>
            <person name="Alfaro M."/>
            <person name="Sun H."/>
            <person name="Tritt A."/>
            <person name="Yoshinaga Y."/>
            <person name="Zwiers L.-H."/>
            <person name="Turgeon B."/>
            <person name="Goodwin S."/>
            <person name="Spatafora J."/>
            <person name="Crous P."/>
            <person name="Grigoriev I."/>
        </authorList>
    </citation>
    <scope>NUCLEOTIDE SEQUENCE</scope>
    <source>
        <strain evidence="1">CBS 675.92</strain>
    </source>
</reference>
<gene>
    <name evidence="1" type="ORF">CC80DRAFT_535926</name>
</gene>
<dbReference type="OrthoDB" id="10423194at2759"/>